<keyword evidence="6" id="KW-0051">Antiviral defense</keyword>
<evidence type="ECO:0000256" key="1">
    <source>
        <dbReference type="ARBA" id="ARBA00004236"/>
    </source>
</evidence>
<evidence type="ECO:0000256" key="3">
    <source>
        <dbReference type="ARBA" id="ARBA00022692"/>
    </source>
</evidence>
<keyword evidence="5" id="KW-1133">Transmembrane helix</keyword>
<keyword evidence="2" id="KW-1003">Cell membrane</keyword>
<accession>A0A6B4JRK2</accession>
<evidence type="ECO:0000256" key="7">
    <source>
        <dbReference type="ARBA" id="ARBA00023136"/>
    </source>
</evidence>
<proteinExistence type="predicted"/>
<evidence type="ECO:0000256" key="6">
    <source>
        <dbReference type="ARBA" id="ARBA00023118"/>
    </source>
</evidence>
<dbReference type="AlphaFoldDB" id="A0A6B4JRK2"/>
<keyword evidence="7" id="KW-0472">Membrane</keyword>
<dbReference type="InterPro" id="IPR043760">
    <property type="entry name" value="PycTM_dom"/>
</dbReference>
<dbReference type="RefSeq" id="WP_003369430.1">
    <property type="nucleotide sequence ID" value="NZ_JACBBA010000012.1"/>
</dbReference>
<organism evidence="9 10">
    <name type="scientific">Clostridium botulinum</name>
    <dbReference type="NCBI Taxonomy" id="1491"/>
    <lineage>
        <taxon>Bacteria</taxon>
        <taxon>Bacillati</taxon>
        <taxon>Bacillota</taxon>
        <taxon>Clostridia</taxon>
        <taxon>Eubacteriales</taxon>
        <taxon>Clostridiaceae</taxon>
        <taxon>Clostridium</taxon>
    </lineage>
</organism>
<evidence type="ECO:0000313" key="10">
    <source>
        <dbReference type="Proteomes" id="UP000486903"/>
    </source>
</evidence>
<evidence type="ECO:0000259" key="8">
    <source>
        <dbReference type="Pfam" id="PF18967"/>
    </source>
</evidence>
<evidence type="ECO:0000256" key="4">
    <source>
        <dbReference type="ARBA" id="ARBA00022741"/>
    </source>
</evidence>
<comment type="subcellular location">
    <subcellularLocation>
        <location evidence="1">Cell membrane</location>
    </subcellularLocation>
</comment>
<dbReference type="GO" id="GO:0005886">
    <property type="term" value="C:plasma membrane"/>
    <property type="evidence" value="ECO:0007669"/>
    <property type="project" value="UniProtKB-SubCell"/>
</dbReference>
<keyword evidence="4" id="KW-0547">Nucleotide-binding</keyword>
<keyword evidence="3" id="KW-0812">Transmembrane</keyword>
<comment type="caution">
    <text evidence="9">The sequence shown here is derived from an EMBL/GenBank/DDBJ whole genome shotgun (WGS) entry which is preliminary data.</text>
</comment>
<dbReference type="GO" id="GO:0000166">
    <property type="term" value="F:nucleotide binding"/>
    <property type="evidence" value="ECO:0007669"/>
    <property type="project" value="UniProtKB-KW"/>
</dbReference>
<evidence type="ECO:0000313" key="9">
    <source>
        <dbReference type="EMBL" id="NFV27899.1"/>
    </source>
</evidence>
<dbReference type="Pfam" id="PF18967">
    <property type="entry name" value="PycTM"/>
    <property type="match status" value="1"/>
</dbReference>
<evidence type="ECO:0000256" key="5">
    <source>
        <dbReference type="ARBA" id="ARBA00022989"/>
    </source>
</evidence>
<protein>
    <recommendedName>
        <fullName evidence="8">Pycsar effector protein domain-containing protein</fullName>
    </recommendedName>
</protein>
<feature type="domain" description="Pycsar effector protein" evidence="8">
    <location>
        <begin position="15"/>
        <end position="183"/>
    </location>
</feature>
<dbReference type="GO" id="GO:0051607">
    <property type="term" value="P:defense response to virus"/>
    <property type="evidence" value="ECO:0007669"/>
    <property type="project" value="UniProtKB-KW"/>
</dbReference>
<sequence length="189" mass="21275">MVQQNNFKKIKKNDALDILDRTITFVNSCDTKASVVIGISGVLLTILSSNERVTEIKSIIKSAIGSDKWYGVLYLGILVCVVIVGVFGIVKLLQVLFPKINCDELNQEGIELNSKIFFGGICKNSTYNQYKEKVMNYNEDEYLNDIISQIYLNSIICERKFKNFKVGVAATFLGFLSFFVVLIVGKILY</sequence>
<dbReference type="Proteomes" id="UP000486903">
    <property type="component" value="Unassembled WGS sequence"/>
</dbReference>
<reference evidence="9 10" key="1">
    <citation type="submission" date="2019-04" db="EMBL/GenBank/DDBJ databases">
        <title>Genome sequencing of Clostridium botulinum Groups I-IV and Clostridium butyricum.</title>
        <authorList>
            <person name="Brunt J."/>
            <person name="Van Vliet A.H.M."/>
            <person name="Stringer S.C."/>
            <person name="Carter A.T."/>
            <person name="Peck M.W."/>
        </authorList>
    </citation>
    <scope>NUCLEOTIDE SEQUENCE [LARGE SCALE GENOMIC DNA]</scope>
    <source>
        <strain evidence="9 10">BL81</strain>
    </source>
</reference>
<evidence type="ECO:0000256" key="2">
    <source>
        <dbReference type="ARBA" id="ARBA00022475"/>
    </source>
</evidence>
<gene>
    <name evidence="9" type="ORF">FDG31_17520</name>
</gene>
<name>A0A6B4JRK2_CLOBO</name>
<dbReference type="EMBL" id="SXFB01000024">
    <property type="protein sequence ID" value="NFV27899.1"/>
    <property type="molecule type" value="Genomic_DNA"/>
</dbReference>